<dbReference type="PROSITE" id="PS51194">
    <property type="entry name" value="HELICASE_CTER"/>
    <property type="match status" value="1"/>
</dbReference>
<dbReference type="SMART" id="SM00490">
    <property type="entry name" value="HELICc"/>
    <property type="match status" value="1"/>
</dbReference>
<evidence type="ECO:0000256" key="3">
    <source>
        <dbReference type="ARBA" id="ARBA00022801"/>
    </source>
</evidence>
<evidence type="ECO:0000313" key="12">
    <source>
        <dbReference type="Proteomes" id="UP000095767"/>
    </source>
</evidence>
<dbReference type="GO" id="GO:0016787">
    <property type="term" value="F:hydrolase activity"/>
    <property type="evidence" value="ECO:0007669"/>
    <property type="project" value="UniProtKB-KW"/>
</dbReference>
<evidence type="ECO:0000256" key="4">
    <source>
        <dbReference type="ARBA" id="ARBA00022806"/>
    </source>
</evidence>
<dbReference type="FunFam" id="3.40.50.300:FF:000083">
    <property type="entry name" value="ATP-dependent RNA helicase DOB1"/>
    <property type="match status" value="1"/>
</dbReference>
<dbReference type="GO" id="GO:0003724">
    <property type="term" value="F:RNA helicase activity"/>
    <property type="evidence" value="ECO:0007669"/>
    <property type="project" value="InterPro"/>
</dbReference>
<keyword evidence="4 11" id="KW-0347">Helicase</keyword>
<dbReference type="PANTHER" id="PTHR12131:SF7">
    <property type="entry name" value="EXOSOME RNA HELICASE MTR4"/>
    <property type="match status" value="1"/>
</dbReference>
<dbReference type="SMART" id="SM01142">
    <property type="entry name" value="DSHCT"/>
    <property type="match status" value="1"/>
</dbReference>
<dbReference type="InterPro" id="IPR050699">
    <property type="entry name" value="RNA-DNA_Helicase"/>
</dbReference>
<sequence>MGEEAENTSKRKAPDSGAEEPPSQPPATAQSQTEADPAAKRRNLSRSCIHEVAVPKSYEAAKDEAVHGTLASPEFNGEMAKQYPFKLDPFQSVSIACLERNESVLVSAHTSAGKTVVAEYAIAMAFRDKQRVIYTSPLKALSNQKYRELSQEFTDVGLMTGDVTLQPNATCLVMTTEILRAMLYRGSEVIKEVAWVIFDEIHYMKDRERGVVWEESIIFLPPAIKMVFLSATMSNATEFAEWICSLHKQPCHVVYTDFRPTPLQHYVFPIGGSGLYLVVDENGQFREDNFGKLQDSFSKQNNQLDGRKGGGPKASGRIAKGGSASGTSDIYRIVKMIMERKFQPVIIFSFSRRECEHHAMSISKLDFNTEDEKECVEQVFRNAITCLVEEDRSLPAIELMLPLLKRGIAVHHSGLLPIIKELVELLFQEGLVKALFATETYNLEFHLSNGKFSNRFAMGLNMPAKTVVFTSVKKWDGDTNRYIGSGEYIQMSGRAGRRGKDERGICVIMIDEKVKPHGSMLQLPLLFKILTDLDVYWVQSFSPFFLPISKLVVVLKDLLYCVGTFGFVPNLCLNFACQSTLQMEMSVIKDMVLGKPAPLVSTFRLSYYTILNLMSRVEGQFTAEHVIRNSFHQFQYEKALPEIVQKITRLEDEATLLDSSGETDLAEYHKLGLDISELEKKIMSEMIRPERALLYLVPGRLVKVRDGSTDWGWGVVVNVVKKPPASGTLPPALSASRSNSYIVDTLLHCSSTSNENGSRSKPCPPRPGEKGEMHVVPVPLPLVSGLSSVRINIPPDLRPPEARQNILFAVQELGKRYPQGLPKLHPINDMGIQEPELVDLVHKLEDLEQKQCSHRLHKSGQSEQELSWYQRKADLNSEIQNLKSKMRDSQLQKFRDELKNRSRVLKMLGHIDADGVLQLKGRAACLIDTGDELLITELMFNGTFNDLDHHQVASLASCFVPCDKSSEQIRLRNELSRPMMQLQEAARKIAEVQRECKLEVNVEEYVESTCRPYLMDVIYCWSRGATFAEVMEMTDIFEGSVIRLARRLDEFLNQLRAAAEAVGEVNLEEKFEKASESLRRGIMFSNSLYL</sequence>
<dbReference type="PROSITE" id="PS00018">
    <property type="entry name" value="EF_HAND_1"/>
    <property type="match status" value="1"/>
</dbReference>
<feature type="domain" description="Helicase C-terminal" evidence="10">
    <location>
        <begin position="329"/>
        <end position="559"/>
    </location>
</feature>
<dbReference type="InterPro" id="IPR048392">
    <property type="entry name" value="MTR4-like_stalk"/>
</dbReference>
<dbReference type="FunFam" id="1.10.3380.30:FF:000006">
    <property type="entry name" value="DExH-box ATP-dependent RNA helicase DExH10"/>
    <property type="match status" value="1"/>
</dbReference>
<comment type="subcellular location">
    <subcellularLocation>
        <location evidence="1">Nucleus</location>
    </subcellularLocation>
</comment>
<dbReference type="Pfam" id="PF21408">
    <property type="entry name" value="MTR4-like_stalk"/>
    <property type="match status" value="1"/>
</dbReference>
<dbReference type="PROSITE" id="PS51192">
    <property type="entry name" value="HELICASE_ATP_BIND_1"/>
    <property type="match status" value="1"/>
</dbReference>
<dbReference type="FunFam" id="3.40.50.300:FF:000141">
    <property type="entry name" value="ATP-dependent RNA helicase DOB1"/>
    <property type="match status" value="1"/>
</dbReference>
<dbReference type="EMBL" id="LWDX02042299">
    <property type="protein sequence ID" value="OEL23516.1"/>
    <property type="molecule type" value="Genomic_DNA"/>
</dbReference>
<evidence type="ECO:0000259" key="10">
    <source>
        <dbReference type="PROSITE" id="PS51194"/>
    </source>
</evidence>
<dbReference type="Pfam" id="PF00270">
    <property type="entry name" value="DEAD"/>
    <property type="match status" value="1"/>
</dbReference>
<dbReference type="PIRSF" id="PIRSF005198">
    <property type="entry name" value="Antiviral_helicase_SKI2"/>
    <property type="match status" value="1"/>
</dbReference>
<evidence type="ECO:0000256" key="7">
    <source>
        <dbReference type="ARBA" id="ARBA00061045"/>
    </source>
</evidence>
<protein>
    <submittedName>
        <fullName evidence="11">DExH-box ATP-dependent RNA helicase DExH10</fullName>
    </submittedName>
</protein>
<evidence type="ECO:0000256" key="2">
    <source>
        <dbReference type="ARBA" id="ARBA00022741"/>
    </source>
</evidence>
<dbReference type="InterPro" id="IPR018247">
    <property type="entry name" value="EF_Hand_1_Ca_BS"/>
</dbReference>
<proteinExistence type="inferred from homology"/>
<evidence type="ECO:0000259" key="9">
    <source>
        <dbReference type="PROSITE" id="PS51192"/>
    </source>
</evidence>
<evidence type="ECO:0000256" key="1">
    <source>
        <dbReference type="ARBA" id="ARBA00004123"/>
    </source>
</evidence>
<dbReference type="GO" id="GO:0000460">
    <property type="term" value="P:maturation of 5.8S rRNA"/>
    <property type="evidence" value="ECO:0007669"/>
    <property type="project" value="TreeGrafter"/>
</dbReference>
<feature type="region of interest" description="Disordered" evidence="8">
    <location>
        <begin position="1"/>
        <end position="42"/>
    </location>
</feature>
<keyword evidence="5" id="KW-0067">ATP-binding</keyword>
<dbReference type="CDD" id="cd18024">
    <property type="entry name" value="DEXHc_Mtr4-like"/>
    <property type="match status" value="1"/>
</dbReference>
<reference evidence="11 12" key="1">
    <citation type="submission" date="2016-09" db="EMBL/GenBank/DDBJ databases">
        <title>The draft genome of Dichanthelium oligosanthes: A C3 panicoid grass species.</title>
        <authorList>
            <person name="Studer A.J."/>
            <person name="Schnable J.C."/>
            <person name="Brutnell T.P."/>
        </authorList>
    </citation>
    <scope>NUCLEOTIDE SEQUENCE [LARGE SCALE GENOMIC DNA]</scope>
    <source>
        <strain evidence="12">cv. Kellogg 1175</strain>
        <tissue evidence="11">Leaf</tissue>
    </source>
</reference>
<dbReference type="GO" id="GO:0005524">
    <property type="term" value="F:ATP binding"/>
    <property type="evidence" value="ECO:0007669"/>
    <property type="project" value="UniProtKB-KW"/>
</dbReference>
<feature type="domain" description="Helicase ATP-binding" evidence="9">
    <location>
        <begin position="95"/>
        <end position="251"/>
    </location>
</feature>
<keyword evidence="12" id="KW-1185">Reference proteome</keyword>
<dbReference type="SMART" id="SM00487">
    <property type="entry name" value="DEXDc"/>
    <property type="match status" value="1"/>
</dbReference>
<keyword evidence="3" id="KW-0378">Hydrolase</keyword>
<dbReference type="GO" id="GO:0003723">
    <property type="term" value="F:RNA binding"/>
    <property type="evidence" value="ECO:0007669"/>
    <property type="project" value="InterPro"/>
</dbReference>
<dbReference type="OrthoDB" id="64767at2759"/>
<evidence type="ECO:0000256" key="6">
    <source>
        <dbReference type="ARBA" id="ARBA00023242"/>
    </source>
</evidence>
<dbReference type="PANTHER" id="PTHR12131">
    <property type="entry name" value="ATP-DEPENDENT RNA AND DNA HELICASE"/>
    <property type="match status" value="1"/>
</dbReference>
<dbReference type="Proteomes" id="UP000095767">
    <property type="component" value="Unassembled WGS sequence"/>
</dbReference>
<dbReference type="Pfam" id="PF13234">
    <property type="entry name" value="MTR4_beta-barrel"/>
    <property type="match status" value="1"/>
</dbReference>
<dbReference type="CDD" id="cd18795">
    <property type="entry name" value="SF2_C_Ski2"/>
    <property type="match status" value="1"/>
</dbReference>
<comment type="similarity">
    <text evidence="7">Belongs to the DExH box helicase family. SKI2 subfamily.</text>
</comment>
<feature type="region of interest" description="Disordered" evidence="8">
    <location>
        <begin position="301"/>
        <end position="324"/>
    </location>
</feature>
<dbReference type="GO" id="GO:0005634">
    <property type="term" value="C:nucleus"/>
    <property type="evidence" value="ECO:0007669"/>
    <property type="project" value="UniProtKB-SubCell"/>
</dbReference>
<dbReference type="Gene3D" id="1.10.3380.30">
    <property type="match status" value="1"/>
</dbReference>
<dbReference type="FunFam" id="2.40.30.300:FF:000001">
    <property type="entry name" value="Mtr4 exosome RNA helicase"/>
    <property type="match status" value="1"/>
</dbReference>
<comment type="caution">
    <text evidence="11">The sequence shown here is derived from an EMBL/GenBank/DDBJ whole genome shotgun (WGS) entry which is preliminary data.</text>
</comment>
<dbReference type="InterPro" id="IPR014001">
    <property type="entry name" value="Helicase_ATP-bd"/>
</dbReference>
<organism evidence="11 12">
    <name type="scientific">Dichanthelium oligosanthes</name>
    <dbReference type="NCBI Taxonomy" id="888268"/>
    <lineage>
        <taxon>Eukaryota</taxon>
        <taxon>Viridiplantae</taxon>
        <taxon>Streptophyta</taxon>
        <taxon>Embryophyta</taxon>
        <taxon>Tracheophyta</taxon>
        <taxon>Spermatophyta</taxon>
        <taxon>Magnoliopsida</taxon>
        <taxon>Liliopsida</taxon>
        <taxon>Poales</taxon>
        <taxon>Poaceae</taxon>
        <taxon>PACMAD clade</taxon>
        <taxon>Panicoideae</taxon>
        <taxon>Panicodae</taxon>
        <taxon>Paniceae</taxon>
        <taxon>Dichantheliinae</taxon>
        <taxon>Dichanthelium</taxon>
    </lineage>
</organism>
<dbReference type="Gene3D" id="3.40.50.300">
    <property type="entry name" value="P-loop containing nucleotide triphosphate hydrolases"/>
    <property type="match status" value="2"/>
</dbReference>
<evidence type="ECO:0000313" key="11">
    <source>
        <dbReference type="EMBL" id="OEL23516.1"/>
    </source>
</evidence>
<dbReference type="InterPro" id="IPR001650">
    <property type="entry name" value="Helicase_C-like"/>
</dbReference>
<dbReference type="GO" id="GO:0006401">
    <property type="term" value="P:RNA catabolic process"/>
    <property type="evidence" value="ECO:0007669"/>
    <property type="project" value="InterPro"/>
</dbReference>
<dbReference type="AlphaFoldDB" id="A0A1E5VEE2"/>
<dbReference type="InterPro" id="IPR025696">
    <property type="entry name" value="Beta-barrel_MTR4"/>
</dbReference>
<dbReference type="InterPro" id="IPR011545">
    <property type="entry name" value="DEAD/DEAH_box_helicase_dom"/>
</dbReference>
<dbReference type="STRING" id="888268.A0A1E5VEE2"/>
<keyword evidence="2" id="KW-0547">Nucleotide-binding</keyword>
<dbReference type="InterPro" id="IPR012961">
    <property type="entry name" value="Ski2/MTR4_C"/>
</dbReference>
<dbReference type="InterPro" id="IPR016438">
    <property type="entry name" value="SKI2-like"/>
</dbReference>
<accession>A0A1E5VEE2</accession>
<evidence type="ECO:0000256" key="5">
    <source>
        <dbReference type="ARBA" id="ARBA00022840"/>
    </source>
</evidence>
<name>A0A1E5VEE2_9POAL</name>
<gene>
    <name evidence="11" type="ORF">BAE44_0015465</name>
</gene>
<keyword evidence="6" id="KW-0539">Nucleus</keyword>
<dbReference type="Pfam" id="PF08148">
    <property type="entry name" value="DSHCT"/>
    <property type="match status" value="1"/>
</dbReference>
<dbReference type="InterPro" id="IPR027417">
    <property type="entry name" value="P-loop_NTPase"/>
</dbReference>
<dbReference type="Gene3D" id="2.40.30.300">
    <property type="match status" value="1"/>
</dbReference>
<evidence type="ECO:0000256" key="8">
    <source>
        <dbReference type="SAM" id="MobiDB-lite"/>
    </source>
</evidence>
<dbReference type="SUPFAM" id="SSF52540">
    <property type="entry name" value="P-loop containing nucleoside triphosphate hydrolases"/>
    <property type="match status" value="1"/>
</dbReference>